<dbReference type="EC" id="2.3.1.-" evidence="4"/>
<keyword evidence="5" id="KW-1185">Reference proteome</keyword>
<dbReference type="PANTHER" id="PTHR43877:SF2">
    <property type="entry name" value="AMINOALKYLPHOSPHONATE N-ACETYLTRANSFERASE-RELATED"/>
    <property type="match status" value="1"/>
</dbReference>
<proteinExistence type="predicted"/>
<dbReference type="InterPro" id="IPR000182">
    <property type="entry name" value="GNAT_dom"/>
</dbReference>
<accession>A0A3B0MVU0</accession>
<organism evidence="4 5">
    <name type="scientific">Roseinatronobacter ekhonensis</name>
    <dbReference type="NCBI Taxonomy" id="254356"/>
    <lineage>
        <taxon>Bacteria</taxon>
        <taxon>Pseudomonadati</taxon>
        <taxon>Pseudomonadota</taxon>
        <taxon>Alphaproteobacteria</taxon>
        <taxon>Rhodobacterales</taxon>
        <taxon>Paracoccaceae</taxon>
        <taxon>Roseinatronobacter</taxon>
    </lineage>
</organism>
<evidence type="ECO:0000313" key="4">
    <source>
        <dbReference type="EMBL" id="SUZ31936.1"/>
    </source>
</evidence>
<protein>
    <submittedName>
        <fullName evidence="4">Acetyltransferase</fullName>
        <ecNumber evidence="4">2.3.1.-</ecNumber>
    </submittedName>
</protein>
<keyword evidence="2 4" id="KW-0012">Acyltransferase</keyword>
<dbReference type="RefSeq" id="WP_183073410.1">
    <property type="nucleotide sequence ID" value="NZ_UIHC01000013.1"/>
</dbReference>
<dbReference type="AlphaFoldDB" id="A0A3B0MVU0"/>
<dbReference type="Proteomes" id="UP000272908">
    <property type="component" value="Unassembled WGS sequence"/>
</dbReference>
<feature type="domain" description="N-acetyltransferase" evidence="3">
    <location>
        <begin position="1"/>
        <end position="140"/>
    </location>
</feature>
<dbReference type="CDD" id="cd04301">
    <property type="entry name" value="NAT_SF"/>
    <property type="match status" value="1"/>
</dbReference>
<dbReference type="SUPFAM" id="SSF55729">
    <property type="entry name" value="Acyl-CoA N-acyltransferases (Nat)"/>
    <property type="match status" value="1"/>
</dbReference>
<reference evidence="5" key="1">
    <citation type="submission" date="2018-08" db="EMBL/GenBank/DDBJ databases">
        <authorList>
            <person name="Rodrigo-Torres L."/>
            <person name="Arahal R. D."/>
            <person name="Lucena T."/>
        </authorList>
    </citation>
    <scope>NUCLEOTIDE SEQUENCE [LARGE SCALE GENOMIC DNA]</scope>
    <source>
        <strain evidence="5">CECT 7235</strain>
    </source>
</reference>
<sequence length="141" mass="15247">MLDLRMTDDIATCHALRRVVFIEEQNVDAALEVDGRDGDALHVLARMDDTPVGCARILIAGDMAKIGRVCVLRAHRGTGIGQALMRAAVQELRARPEIRRAKLGAQTHALGFYAALGFVATGPEYLEAGIAHRDMVLDLSA</sequence>
<evidence type="ECO:0000256" key="1">
    <source>
        <dbReference type="ARBA" id="ARBA00022679"/>
    </source>
</evidence>
<dbReference type="PROSITE" id="PS51186">
    <property type="entry name" value="GNAT"/>
    <property type="match status" value="1"/>
</dbReference>
<dbReference type="Pfam" id="PF13673">
    <property type="entry name" value="Acetyltransf_10"/>
    <property type="match status" value="1"/>
</dbReference>
<dbReference type="PANTHER" id="PTHR43877">
    <property type="entry name" value="AMINOALKYLPHOSPHONATE N-ACETYLTRANSFERASE-RELATED-RELATED"/>
    <property type="match status" value="1"/>
</dbReference>
<evidence type="ECO:0000256" key="2">
    <source>
        <dbReference type="ARBA" id="ARBA00023315"/>
    </source>
</evidence>
<dbReference type="InterPro" id="IPR016181">
    <property type="entry name" value="Acyl_CoA_acyltransferase"/>
</dbReference>
<dbReference type="GO" id="GO:0016747">
    <property type="term" value="F:acyltransferase activity, transferring groups other than amino-acyl groups"/>
    <property type="evidence" value="ECO:0007669"/>
    <property type="project" value="InterPro"/>
</dbReference>
<dbReference type="InterPro" id="IPR050832">
    <property type="entry name" value="Bact_Acetyltransf"/>
</dbReference>
<dbReference type="Gene3D" id="3.40.630.30">
    <property type="match status" value="1"/>
</dbReference>
<name>A0A3B0MVU0_9RHOB</name>
<keyword evidence="1 4" id="KW-0808">Transferase</keyword>
<gene>
    <name evidence="4" type="ORF">ROE7235_01687</name>
</gene>
<evidence type="ECO:0000313" key="5">
    <source>
        <dbReference type="Proteomes" id="UP000272908"/>
    </source>
</evidence>
<evidence type="ECO:0000259" key="3">
    <source>
        <dbReference type="PROSITE" id="PS51186"/>
    </source>
</evidence>
<dbReference type="EMBL" id="UIHC01000013">
    <property type="protein sequence ID" value="SUZ31936.1"/>
    <property type="molecule type" value="Genomic_DNA"/>
</dbReference>